<name>A0ABT0TFR0_9FLAO</name>
<feature type="chain" id="PRO_5046427908" description="C1q domain-containing protein" evidence="1">
    <location>
        <begin position="21"/>
        <end position="224"/>
    </location>
</feature>
<evidence type="ECO:0008006" key="4">
    <source>
        <dbReference type="Google" id="ProtNLM"/>
    </source>
</evidence>
<accession>A0ABT0TFR0</accession>
<keyword evidence="3" id="KW-1185">Reference proteome</keyword>
<dbReference type="Proteomes" id="UP001203342">
    <property type="component" value="Unassembled WGS sequence"/>
</dbReference>
<dbReference type="InterPro" id="IPR008983">
    <property type="entry name" value="Tumour_necrosis_fac-like_dom"/>
</dbReference>
<feature type="signal peptide" evidence="1">
    <location>
        <begin position="1"/>
        <end position="20"/>
    </location>
</feature>
<dbReference type="RefSeq" id="WP_250581094.1">
    <property type="nucleotide sequence ID" value="NZ_JAMLJN010000003.1"/>
</dbReference>
<keyword evidence="1" id="KW-0732">Signal</keyword>
<comment type="caution">
    <text evidence="2">The sequence shown here is derived from an EMBL/GenBank/DDBJ whole genome shotgun (WGS) entry which is preliminary data.</text>
</comment>
<dbReference type="Gene3D" id="2.60.120.40">
    <property type="match status" value="1"/>
</dbReference>
<evidence type="ECO:0000313" key="3">
    <source>
        <dbReference type="Proteomes" id="UP001203342"/>
    </source>
</evidence>
<sequence length="224" mass="24199">MRTFLLISLILLGIHGFSQVGIGTDAPTKDLDINGELRIRTINNGNVPTDGVILTDANGVVKKTTPSNLINNTLKTVVKGSFAQDAGSLVSLSLLSSEAKITFNAEEIDLNDEYDVTSATYTAKQPGIYRVYSQIKAGGTVAVATNFGISIRKNGTIIARNNFANIGITVVITEINVTPPVRSAENLIQLNTGDTIEFYFDANLLSVDLIKNKVDSYFTIEQIR</sequence>
<protein>
    <recommendedName>
        <fullName evidence="4">C1q domain-containing protein</fullName>
    </recommendedName>
</protein>
<reference evidence="2 3" key="1">
    <citation type="submission" date="2022-05" db="EMBL/GenBank/DDBJ databases">
        <title>Flavobacterium sp., isolated from activated sludge.</title>
        <authorList>
            <person name="Ran Q."/>
        </authorList>
    </citation>
    <scope>NUCLEOTIDE SEQUENCE [LARGE SCALE GENOMIC DNA]</scope>
    <source>
        <strain evidence="2 3">HXWNR69</strain>
    </source>
</reference>
<gene>
    <name evidence="2" type="ORF">NAT47_05295</name>
</gene>
<evidence type="ECO:0000313" key="2">
    <source>
        <dbReference type="EMBL" id="MCL9769826.1"/>
    </source>
</evidence>
<proteinExistence type="predicted"/>
<organism evidence="2 3">
    <name type="scientific">Flavobacterium fragile</name>
    <dbReference type="NCBI Taxonomy" id="2949085"/>
    <lineage>
        <taxon>Bacteria</taxon>
        <taxon>Pseudomonadati</taxon>
        <taxon>Bacteroidota</taxon>
        <taxon>Flavobacteriia</taxon>
        <taxon>Flavobacteriales</taxon>
        <taxon>Flavobacteriaceae</taxon>
        <taxon>Flavobacterium</taxon>
    </lineage>
</organism>
<dbReference type="EMBL" id="JAMLJN010000003">
    <property type="protein sequence ID" value="MCL9769826.1"/>
    <property type="molecule type" value="Genomic_DNA"/>
</dbReference>
<evidence type="ECO:0000256" key="1">
    <source>
        <dbReference type="SAM" id="SignalP"/>
    </source>
</evidence>
<dbReference type="SUPFAM" id="SSF49842">
    <property type="entry name" value="TNF-like"/>
    <property type="match status" value="1"/>
</dbReference>